<sequence>MKPAWMAVVAMVIYAFQNVVMEQKFGSKYSIFPLLVYIYLAMLPLALGGWAYLRMTGQPVVQPSGSMIILTILVGLAYFIADSFYLGAYTGGGDVLTVTAIVVMIPVLASAIKYFWTGGLPNLYQVIGYILAVAAVIMVAKGSSVGAGR</sequence>
<evidence type="ECO:0000256" key="1">
    <source>
        <dbReference type="SAM" id="Phobius"/>
    </source>
</evidence>
<dbReference type="InterPro" id="IPR037185">
    <property type="entry name" value="EmrE-like"/>
</dbReference>
<feature type="transmembrane region" description="Helical" evidence="1">
    <location>
        <begin position="65"/>
        <end position="89"/>
    </location>
</feature>
<evidence type="ECO:0000313" key="2">
    <source>
        <dbReference type="EMBL" id="OGN25612.1"/>
    </source>
</evidence>
<feature type="transmembrane region" description="Helical" evidence="1">
    <location>
        <begin position="31"/>
        <end position="53"/>
    </location>
</feature>
<evidence type="ECO:0000313" key="3">
    <source>
        <dbReference type="Proteomes" id="UP000178256"/>
    </source>
</evidence>
<gene>
    <name evidence="2" type="ORF">A2925_01815</name>
</gene>
<proteinExistence type="predicted"/>
<comment type="caution">
    <text evidence="2">The sequence shown here is derived from an EMBL/GenBank/DDBJ whole genome shotgun (WGS) entry which is preliminary data.</text>
</comment>
<dbReference type="AlphaFoldDB" id="A0A1F8GJN3"/>
<organism evidence="2 3">
    <name type="scientific">Candidatus Yanofskybacteria bacterium RIFCSPLOWO2_01_FULL_44_22</name>
    <dbReference type="NCBI Taxonomy" id="1802697"/>
    <lineage>
        <taxon>Bacteria</taxon>
        <taxon>Candidatus Yanofskyibacteriota</taxon>
    </lineage>
</organism>
<dbReference type="STRING" id="1802697.A2925_01815"/>
<protein>
    <submittedName>
        <fullName evidence="2">Uncharacterized protein</fullName>
    </submittedName>
</protein>
<feature type="transmembrane region" description="Helical" evidence="1">
    <location>
        <begin position="123"/>
        <end position="140"/>
    </location>
</feature>
<keyword evidence="1" id="KW-0472">Membrane</keyword>
<feature type="transmembrane region" description="Helical" evidence="1">
    <location>
        <begin position="95"/>
        <end position="116"/>
    </location>
</feature>
<name>A0A1F8GJN3_9BACT</name>
<dbReference type="Proteomes" id="UP000178256">
    <property type="component" value="Unassembled WGS sequence"/>
</dbReference>
<dbReference type="SUPFAM" id="SSF103481">
    <property type="entry name" value="Multidrug resistance efflux transporter EmrE"/>
    <property type="match status" value="1"/>
</dbReference>
<keyword evidence="1" id="KW-0812">Transmembrane</keyword>
<dbReference type="EMBL" id="MGKL01000016">
    <property type="protein sequence ID" value="OGN25612.1"/>
    <property type="molecule type" value="Genomic_DNA"/>
</dbReference>
<accession>A0A1F8GJN3</accession>
<reference evidence="2 3" key="1">
    <citation type="journal article" date="2016" name="Nat. Commun.">
        <title>Thousands of microbial genomes shed light on interconnected biogeochemical processes in an aquifer system.</title>
        <authorList>
            <person name="Anantharaman K."/>
            <person name="Brown C.T."/>
            <person name="Hug L.A."/>
            <person name="Sharon I."/>
            <person name="Castelle C.J."/>
            <person name="Probst A.J."/>
            <person name="Thomas B.C."/>
            <person name="Singh A."/>
            <person name="Wilkins M.J."/>
            <person name="Karaoz U."/>
            <person name="Brodie E.L."/>
            <person name="Williams K.H."/>
            <person name="Hubbard S.S."/>
            <person name="Banfield J.F."/>
        </authorList>
    </citation>
    <scope>NUCLEOTIDE SEQUENCE [LARGE SCALE GENOMIC DNA]</scope>
</reference>
<keyword evidence="1" id="KW-1133">Transmembrane helix</keyword>